<dbReference type="AlphaFoldDB" id="A0A5B7TT06"/>
<proteinExistence type="predicted"/>
<dbReference type="SUPFAM" id="SSF81606">
    <property type="entry name" value="PP2C-like"/>
    <property type="match status" value="1"/>
</dbReference>
<protein>
    <submittedName>
        <fullName evidence="2">Serine/threonine-protein phosphatase</fullName>
    </submittedName>
</protein>
<dbReference type="RefSeq" id="WP_138949249.1">
    <property type="nucleotide sequence ID" value="NZ_CP040749.1"/>
</dbReference>
<dbReference type="KEGG" id="fbe:FF125_07880"/>
<name>A0A5B7TT06_9FLAO</name>
<organism evidence="2 3">
    <name type="scientific">Aureibaculum algae</name>
    <dbReference type="NCBI Taxonomy" id="2584122"/>
    <lineage>
        <taxon>Bacteria</taxon>
        <taxon>Pseudomonadati</taxon>
        <taxon>Bacteroidota</taxon>
        <taxon>Flavobacteriia</taxon>
        <taxon>Flavobacteriales</taxon>
        <taxon>Flavobacteriaceae</taxon>
        <taxon>Aureibaculum</taxon>
    </lineage>
</organism>
<dbReference type="Pfam" id="PF13672">
    <property type="entry name" value="PP2C_2"/>
    <property type="match status" value="1"/>
</dbReference>
<evidence type="ECO:0000313" key="3">
    <source>
        <dbReference type="Proteomes" id="UP000306229"/>
    </source>
</evidence>
<feature type="domain" description="PPM-type phosphatase" evidence="1">
    <location>
        <begin position="1"/>
        <end position="243"/>
    </location>
</feature>
<evidence type="ECO:0000313" key="2">
    <source>
        <dbReference type="EMBL" id="QCX38354.1"/>
    </source>
</evidence>
<dbReference type="SMART" id="SM00332">
    <property type="entry name" value="PP2Cc"/>
    <property type="match status" value="1"/>
</dbReference>
<dbReference type="OrthoDB" id="9801841at2"/>
<dbReference type="EMBL" id="CP040749">
    <property type="protein sequence ID" value="QCX38354.1"/>
    <property type="molecule type" value="Genomic_DNA"/>
</dbReference>
<evidence type="ECO:0000259" key="1">
    <source>
        <dbReference type="PROSITE" id="PS51746"/>
    </source>
</evidence>
<dbReference type="SMART" id="SM00331">
    <property type="entry name" value="PP2C_SIG"/>
    <property type="match status" value="1"/>
</dbReference>
<dbReference type="InterPro" id="IPR001932">
    <property type="entry name" value="PPM-type_phosphatase-like_dom"/>
</dbReference>
<reference evidence="2 3" key="1">
    <citation type="submission" date="2019-05" db="EMBL/GenBank/DDBJ databases">
        <title>Algicella ahnfeltiae gen. nov., sp. nov., a novel marine bacterium of the family Flavobacteriaceae isolated from a red alga.</title>
        <authorList>
            <person name="Nedashkovskaya O.I."/>
            <person name="Kukhlevskiy A.D."/>
            <person name="Kim S.-G."/>
            <person name="Zhukova N.V."/>
            <person name="Mikhailov V.V."/>
        </authorList>
    </citation>
    <scope>NUCLEOTIDE SEQUENCE [LARGE SCALE GENOMIC DNA]</scope>
    <source>
        <strain evidence="2 3">10Alg115</strain>
    </source>
</reference>
<dbReference type="CDD" id="cd00143">
    <property type="entry name" value="PP2Cc"/>
    <property type="match status" value="1"/>
</dbReference>
<sequence>MEIYEPIYLNELGKRSNNEDAIFPNKASTFNELFLVCDGVGGQDKGEVASRFICEFLPQYFENNQVDIHDKGCLESALEFVEQKMNDYIKLNIEASKMASTLTLLCLSKEEDKALIGWVGDSRVYHIRDGKILFQTKDHSEVQSLVDMGEISEQEAENHPRKNIITRAVSGKDSTRIDQKIIGNIKANDYFLLCTDGILENLKKLNIQNWFVKENTPEEIKSLILNNALNNTKDNFSMYLIKVKEVNKKNIFDFFTSFLLPL</sequence>
<dbReference type="PROSITE" id="PS51746">
    <property type="entry name" value="PPM_2"/>
    <property type="match status" value="1"/>
</dbReference>
<accession>A0A5B7TT06</accession>
<gene>
    <name evidence="2" type="ORF">FF125_07880</name>
</gene>
<dbReference type="Proteomes" id="UP000306229">
    <property type="component" value="Chromosome"/>
</dbReference>
<keyword evidence="3" id="KW-1185">Reference proteome</keyword>
<dbReference type="InterPro" id="IPR036457">
    <property type="entry name" value="PPM-type-like_dom_sf"/>
</dbReference>
<dbReference type="Gene3D" id="3.60.40.10">
    <property type="entry name" value="PPM-type phosphatase domain"/>
    <property type="match status" value="1"/>
</dbReference>